<reference evidence="1" key="1">
    <citation type="journal article" date="2015" name="Nature">
        <title>Complex archaea that bridge the gap between prokaryotes and eukaryotes.</title>
        <authorList>
            <person name="Spang A."/>
            <person name="Saw J.H."/>
            <person name="Jorgensen S.L."/>
            <person name="Zaremba-Niedzwiedzka K."/>
            <person name="Martijn J."/>
            <person name="Lind A.E."/>
            <person name="van Eijk R."/>
            <person name="Schleper C."/>
            <person name="Guy L."/>
            <person name="Ettema T.J."/>
        </authorList>
    </citation>
    <scope>NUCLEOTIDE SEQUENCE</scope>
</reference>
<comment type="caution">
    <text evidence="1">The sequence shown here is derived from an EMBL/GenBank/DDBJ whole genome shotgun (WGS) entry which is preliminary data.</text>
</comment>
<dbReference type="EMBL" id="LAZR01004579">
    <property type="protein sequence ID" value="KKN07354.1"/>
    <property type="molecule type" value="Genomic_DNA"/>
</dbReference>
<proteinExistence type="predicted"/>
<organism evidence="1">
    <name type="scientific">marine sediment metagenome</name>
    <dbReference type="NCBI Taxonomy" id="412755"/>
    <lineage>
        <taxon>unclassified sequences</taxon>
        <taxon>metagenomes</taxon>
        <taxon>ecological metagenomes</taxon>
    </lineage>
</organism>
<gene>
    <name evidence="1" type="ORF">LCGC14_1067990</name>
</gene>
<evidence type="ECO:0000313" key="1">
    <source>
        <dbReference type="EMBL" id="KKN07354.1"/>
    </source>
</evidence>
<name>A0A0F9MP10_9ZZZZ</name>
<accession>A0A0F9MP10</accession>
<dbReference type="AlphaFoldDB" id="A0A0F9MP10"/>
<protein>
    <submittedName>
        <fullName evidence="1">Uncharacterized protein</fullName>
    </submittedName>
</protein>
<sequence length="155" mass="16111">MNLIRREDADHIGTPIGGQEKTDAFGCTFIYAYAIGAKLINTPYPLLHGAFGVAAGAIAASGVLCKCMVADKAVASGAYGWFAKKGPHDVVVTAAGTCTDGDAIIIHTDGKPVSDSAANIADYEPNTWAVALEAKGTATAVTIKCYIMDREATWT</sequence>